<evidence type="ECO:0000313" key="2">
    <source>
        <dbReference type="Proteomes" id="UP000765509"/>
    </source>
</evidence>
<dbReference type="Proteomes" id="UP000765509">
    <property type="component" value="Unassembled WGS sequence"/>
</dbReference>
<reference evidence="1" key="1">
    <citation type="submission" date="2021-03" db="EMBL/GenBank/DDBJ databases">
        <title>Draft genome sequence of rust myrtle Austropuccinia psidii MF-1, a brazilian biotype.</title>
        <authorList>
            <person name="Quecine M.C."/>
            <person name="Pachon D.M.R."/>
            <person name="Bonatelli M.L."/>
            <person name="Correr F.H."/>
            <person name="Franceschini L.M."/>
            <person name="Leite T.F."/>
            <person name="Margarido G.R.A."/>
            <person name="Almeida C.A."/>
            <person name="Ferrarezi J.A."/>
            <person name="Labate C.A."/>
        </authorList>
    </citation>
    <scope>NUCLEOTIDE SEQUENCE</scope>
    <source>
        <strain evidence="1">MF-1</strain>
    </source>
</reference>
<keyword evidence="2" id="KW-1185">Reference proteome</keyword>
<protein>
    <submittedName>
        <fullName evidence="1">Uncharacterized protein</fullName>
    </submittedName>
</protein>
<dbReference type="AlphaFoldDB" id="A0A9Q3HYF7"/>
<organism evidence="1 2">
    <name type="scientific">Austropuccinia psidii MF-1</name>
    <dbReference type="NCBI Taxonomy" id="1389203"/>
    <lineage>
        <taxon>Eukaryota</taxon>
        <taxon>Fungi</taxon>
        <taxon>Dikarya</taxon>
        <taxon>Basidiomycota</taxon>
        <taxon>Pucciniomycotina</taxon>
        <taxon>Pucciniomycetes</taxon>
        <taxon>Pucciniales</taxon>
        <taxon>Sphaerophragmiaceae</taxon>
        <taxon>Austropuccinia</taxon>
    </lineage>
</organism>
<dbReference type="EMBL" id="AVOT02028974">
    <property type="protein sequence ID" value="MBW0521633.1"/>
    <property type="molecule type" value="Genomic_DNA"/>
</dbReference>
<sequence length="123" mass="13666">MAKDFFEAIKMHFCPGSRFQKLKVVRDLLHMLVENASSNQQSNTSIILSLCQTFAMLKKLGIEADELRGLLAQASCHAPTSLDQVAFNQLITTAILPKGDDKPFSTFVGQVILNSSQRMHDQV</sequence>
<evidence type="ECO:0000313" key="1">
    <source>
        <dbReference type="EMBL" id="MBW0521633.1"/>
    </source>
</evidence>
<proteinExistence type="predicted"/>
<comment type="caution">
    <text evidence="1">The sequence shown here is derived from an EMBL/GenBank/DDBJ whole genome shotgun (WGS) entry which is preliminary data.</text>
</comment>
<accession>A0A9Q3HYF7</accession>
<gene>
    <name evidence="1" type="ORF">O181_061348</name>
</gene>
<dbReference type="OrthoDB" id="2505547at2759"/>
<name>A0A9Q3HYF7_9BASI</name>